<dbReference type="EC" id="2.1.1.72" evidence="1"/>
<evidence type="ECO:0000259" key="9">
    <source>
        <dbReference type="Pfam" id="PF12950"/>
    </source>
</evidence>
<gene>
    <name evidence="10" type="ORF">GH808_15115</name>
</gene>
<accession>A0ABR6WYU0</accession>
<evidence type="ECO:0000313" key="10">
    <source>
        <dbReference type="EMBL" id="MBC3805725.1"/>
    </source>
</evidence>
<keyword evidence="6" id="KW-0238">DNA-binding</keyword>
<evidence type="ECO:0000256" key="2">
    <source>
        <dbReference type="ARBA" id="ARBA00022603"/>
    </source>
</evidence>
<dbReference type="InterPro" id="IPR002052">
    <property type="entry name" value="DNA_methylase_N6_adenine_CS"/>
</dbReference>
<dbReference type="PRINTS" id="PR00507">
    <property type="entry name" value="N12N6MTFRASE"/>
</dbReference>
<name>A0ABR6WYU0_9FIRM</name>
<dbReference type="Pfam" id="PF12950">
    <property type="entry name" value="TaqI_C"/>
    <property type="match status" value="1"/>
</dbReference>
<protein>
    <recommendedName>
        <fullName evidence="1">site-specific DNA-methyltransferase (adenine-specific)</fullName>
        <ecNumber evidence="1">2.1.1.72</ecNumber>
    </recommendedName>
</protein>
<keyword evidence="4" id="KW-0949">S-adenosyl-L-methionine</keyword>
<evidence type="ECO:0000256" key="3">
    <source>
        <dbReference type="ARBA" id="ARBA00022679"/>
    </source>
</evidence>
<keyword evidence="2 10" id="KW-0489">Methyltransferase</keyword>
<evidence type="ECO:0000313" key="11">
    <source>
        <dbReference type="Proteomes" id="UP000603234"/>
    </source>
</evidence>
<keyword evidence="3" id="KW-0808">Transferase</keyword>
<evidence type="ECO:0000256" key="4">
    <source>
        <dbReference type="ARBA" id="ARBA00022691"/>
    </source>
</evidence>
<feature type="non-terminal residue" evidence="10">
    <location>
        <position position="355"/>
    </location>
</feature>
<dbReference type="InterPro" id="IPR011639">
    <property type="entry name" value="MethylTrfase_TaqI-like_dom"/>
</dbReference>
<dbReference type="PROSITE" id="PS00092">
    <property type="entry name" value="N6_MTASE"/>
    <property type="match status" value="1"/>
</dbReference>
<organism evidence="10 11">
    <name type="scientific">Acetobacterium fimetarium</name>
    <dbReference type="NCBI Taxonomy" id="52691"/>
    <lineage>
        <taxon>Bacteria</taxon>
        <taxon>Bacillati</taxon>
        <taxon>Bacillota</taxon>
        <taxon>Clostridia</taxon>
        <taxon>Eubacteriales</taxon>
        <taxon>Eubacteriaceae</taxon>
        <taxon>Acetobacterium</taxon>
    </lineage>
</organism>
<dbReference type="InterPro" id="IPR023135">
    <property type="entry name" value="N6_DNA_MeTrfase_TaqI_C"/>
</dbReference>
<comment type="caution">
    <text evidence="10">The sequence shown here is derived from an EMBL/GenBank/DDBJ whole genome shotgun (WGS) entry which is preliminary data.</text>
</comment>
<proteinExistence type="predicted"/>
<evidence type="ECO:0000256" key="5">
    <source>
        <dbReference type="ARBA" id="ARBA00022747"/>
    </source>
</evidence>
<dbReference type="PANTHER" id="PTHR33841:SF1">
    <property type="entry name" value="DNA METHYLTRANSFERASE A"/>
    <property type="match status" value="1"/>
</dbReference>
<dbReference type="InterPro" id="IPR050953">
    <property type="entry name" value="N4_N6_ade-DNA_methylase"/>
</dbReference>
<dbReference type="Gene3D" id="3.90.220.10">
    <property type="entry name" value="Adenine-n6-DNA-methyltransferase Taqi, Chain A, domain 2"/>
    <property type="match status" value="1"/>
</dbReference>
<comment type="catalytic activity">
    <reaction evidence="7">
        <text>a 2'-deoxyadenosine in DNA + S-adenosyl-L-methionine = an N(6)-methyl-2'-deoxyadenosine in DNA + S-adenosyl-L-homocysteine + H(+)</text>
        <dbReference type="Rhea" id="RHEA:15197"/>
        <dbReference type="Rhea" id="RHEA-COMP:12418"/>
        <dbReference type="Rhea" id="RHEA-COMP:12419"/>
        <dbReference type="ChEBI" id="CHEBI:15378"/>
        <dbReference type="ChEBI" id="CHEBI:57856"/>
        <dbReference type="ChEBI" id="CHEBI:59789"/>
        <dbReference type="ChEBI" id="CHEBI:90615"/>
        <dbReference type="ChEBI" id="CHEBI:90616"/>
        <dbReference type="EC" id="2.1.1.72"/>
    </reaction>
</comment>
<feature type="non-terminal residue" evidence="10">
    <location>
        <position position="1"/>
    </location>
</feature>
<evidence type="ECO:0000256" key="6">
    <source>
        <dbReference type="ARBA" id="ARBA00023125"/>
    </source>
</evidence>
<dbReference type="Proteomes" id="UP000603234">
    <property type="component" value="Unassembled WGS sequence"/>
</dbReference>
<evidence type="ECO:0000256" key="7">
    <source>
        <dbReference type="ARBA" id="ARBA00047942"/>
    </source>
</evidence>
<feature type="domain" description="Type II methyltransferase M.TaqI-like" evidence="8">
    <location>
        <begin position="15"/>
        <end position="132"/>
    </location>
</feature>
<reference evidence="10 11" key="1">
    <citation type="journal article" date="2020" name="mSystems">
        <title>Defining Genomic and Predicted Metabolic Features of the Acetobacterium Genus.</title>
        <authorList>
            <person name="Ross D.E."/>
            <person name="Marshall C.W."/>
            <person name="Gulliver D."/>
            <person name="May H.D."/>
            <person name="Norman R.S."/>
        </authorList>
    </citation>
    <scope>NUCLEOTIDE SEQUENCE [LARGE SCALE GENOMIC DNA]</scope>
    <source>
        <strain evidence="10 11">DSM 8238</strain>
    </source>
</reference>
<sequence>KLTNDGNNEGLEKYEESLKQKTKPYFLWKLEFAKIFKEKGGFDIVIGNPPYGAKFSKKDKQYLAAKYPTVPDYESANYFVEKGYELLRTSGVLSFIIPNMFMSNVFAKKYRATLVNSWSFLAIDNLSSIEVFDSAKVRNCIILFEKERLDFETKLTKLTIVKKNIAISKEKKVSKEKLIELIDNWLNILEQSEEQLIILKKVLENSTPLGELAEISQGLIPYDKYRGHTEETIKNRIWHASYQKDHTYRRELAGKDVDRYSVKWNNEKWISYGEWLAAPRKQEFFTSPRILIREITNPKILAGYTIDEYYNTPSIINCINFTVNTNYILGIVNSMLMTFYHKLSSPKSNKGIFPK</sequence>
<feature type="domain" description="TaqI-like C-terminal specificity" evidence="9">
    <location>
        <begin position="251"/>
        <end position="354"/>
    </location>
</feature>
<dbReference type="EMBL" id="WJBC01000074">
    <property type="protein sequence ID" value="MBC3805725.1"/>
    <property type="molecule type" value="Genomic_DNA"/>
</dbReference>
<keyword evidence="5" id="KW-0680">Restriction system</keyword>
<evidence type="ECO:0000259" key="8">
    <source>
        <dbReference type="Pfam" id="PF07669"/>
    </source>
</evidence>
<evidence type="ECO:0000256" key="1">
    <source>
        <dbReference type="ARBA" id="ARBA00011900"/>
    </source>
</evidence>
<dbReference type="RefSeq" id="WP_186843605.1">
    <property type="nucleotide sequence ID" value="NZ_WJBC01000074.1"/>
</dbReference>
<dbReference type="Gene3D" id="3.40.50.150">
    <property type="entry name" value="Vaccinia Virus protein VP39"/>
    <property type="match status" value="1"/>
</dbReference>
<keyword evidence="11" id="KW-1185">Reference proteome</keyword>
<dbReference type="SUPFAM" id="SSF53335">
    <property type="entry name" value="S-adenosyl-L-methionine-dependent methyltransferases"/>
    <property type="match status" value="1"/>
</dbReference>
<dbReference type="PANTHER" id="PTHR33841">
    <property type="entry name" value="DNA METHYLTRANSFERASE YEEA-RELATED"/>
    <property type="match status" value="1"/>
</dbReference>
<dbReference type="Pfam" id="PF07669">
    <property type="entry name" value="Eco57I"/>
    <property type="match status" value="1"/>
</dbReference>
<dbReference type="InterPro" id="IPR029063">
    <property type="entry name" value="SAM-dependent_MTases_sf"/>
</dbReference>
<dbReference type="InterPro" id="IPR025931">
    <property type="entry name" value="TaqI_C"/>
</dbReference>
<dbReference type="GO" id="GO:0032259">
    <property type="term" value="P:methylation"/>
    <property type="evidence" value="ECO:0007669"/>
    <property type="project" value="UniProtKB-KW"/>
</dbReference>
<dbReference type="GO" id="GO:0008168">
    <property type="term" value="F:methyltransferase activity"/>
    <property type="evidence" value="ECO:0007669"/>
    <property type="project" value="UniProtKB-KW"/>
</dbReference>